<dbReference type="InterPro" id="IPR001789">
    <property type="entry name" value="Sig_transdc_resp-reg_receiver"/>
</dbReference>
<dbReference type="EMBL" id="JBHSKV010000014">
    <property type="protein sequence ID" value="MFC5135106.1"/>
    <property type="molecule type" value="Genomic_DNA"/>
</dbReference>
<keyword evidence="3 6" id="KW-0597">Phosphoprotein</keyword>
<proteinExistence type="predicted"/>
<feature type="modified residue" description="4-aspartylphosphate" evidence="6">
    <location>
        <position position="60"/>
    </location>
</feature>
<dbReference type="InterPro" id="IPR003018">
    <property type="entry name" value="GAF"/>
</dbReference>
<dbReference type="SUPFAM" id="SSF55781">
    <property type="entry name" value="GAF domain-like"/>
    <property type="match status" value="2"/>
</dbReference>
<dbReference type="PANTHER" id="PTHR43304">
    <property type="entry name" value="PHYTOCHROME-LIKE PROTEIN CPH1"/>
    <property type="match status" value="1"/>
</dbReference>
<dbReference type="InterPro" id="IPR003594">
    <property type="entry name" value="HATPase_dom"/>
</dbReference>
<dbReference type="InterPro" id="IPR000700">
    <property type="entry name" value="PAS-assoc_C"/>
</dbReference>
<feature type="domain" description="PAS" evidence="10">
    <location>
        <begin position="432"/>
        <end position="507"/>
    </location>
</feature>
<dbReference type="CDD" id="cd00075">
    <property type="entry name" value="HATPase"/>
    <property type="match status" value="1"/>
</dbReference>
<dbReference type="Gene3D" id="3.30.565.10">
    <property type="entry name" value="Histidine kinase-like ATPase, C-terminal domain"/>
    <property type="match status" value="1"/>
</dbReference>
<name>A0ABD5QU20_9EURY</name>
<dbReference type="GO" id="GO:0004673">
    <property type="term" value="F:protein histidine kinase activity"/>
    <property type="evidence" value="ECO:0007669"/>
    <property type="project" value="UniProtKB-EC"/>
</dbReference>
<dbReference type="InterPro" id="IPR000014">
    <property type="entry name" value="PAS"/>
</dbReference>
<reference evidence="12 13" key="1">
    <citation type="journal article" date="2019" name="Int. J. Syst. Evol. Microbiol.">
        <title>The Global Catalogue of Microorganisms (GCM) 10K type strain sequencing project: providing services to taxonomists for standard genome sequencing and annotation.</title>
        <authorList>
            <consortium name="The Broad Institute Genomics Platform"/>
            <consortium name="The Broad Institute Genome Sequencing Center for Infectious Disease"/>
            <person name="Wu L."/>
            <person name="Ma J."/>
        </authorList>
    </citation>
    <scope>NUCLEOTIDE SEQUENCE [LARGE SCALE GENOMIC DNA]</scope>
    <source>
        <strain evidence="12 13">CGMCC 1.16026</strain>
    </source>
</reference>
<dbReference type="PRINTS" id="PR00344">
    <property type="entry name" value="BCTRLSENSOR"/>
</dbReference>
<dbReference type="Proteomes" id="UP001596145">
    <property type="component" value="Unassembled WGS sequence"/>
</dbReference>
<dbReference type="InterPro" id="IPR003661">
    <property type="entry name" value="HisK_dim/P_dom"/>
</dbReference>
<feature type="compositionally biased region" description="Polar residues" evidence="7">
    <location>
        <begin position="835"/>
        <end position="856"/>
    </location>
</feature>
<dbReference type="SMART" id="SM00065">
    <property type="entry name" value="GAF"/>
    <property type="match status" value="2"/>
</dbReference>
<evidence type="ECO:0000256" key="6">
    <source>
        <dbReference type="PROSITE-ProRule" id="PRU00169"/>
    </source>
</evidence>
<comment type="catalytic activity">
    <reaction evidence="1">
        <text>ATP + protein L-histidine = ADP + protein N-phospho-L-histidine.</text>
        <dbReference type="EC" id="2.7.13.3"/>
    </reaction>
</comment>
<sequence length="951" mass="105095">MSSSPDAIRVLHVDDEPELAEMAATFLEREDDRIDVEIASNASKGLDRVADGDVDCVVSDYDMPGRNGIEFLEAVREENPGLPFVLYTGKGSEEVASDAIASGVTDYLQKESGTSQYTVLANRVTNAVEQYRTSQRAAELDRIRTLASDINQAIVRADSRAAVETRVCEIFSESDPYLFAWIGEIDPETNRVEPQTSAGMERGYLDGITITTDESPTGQGPAGTAIRERRIAVSQNIAEDPRFEPWKAEAIERGFRAVAALPLEYRDTLYGVLVVYADRPNAFDANERDLLDELGSDIAHVLHSFEVRASLREERDFVEQALDSLNDVFYVINADGTFRRWNDHLAAVTGYTDEALGRMRATDLFPEDDRERIADAIEEALVTGETTVESALLTADDERVPYEFTGSRLTDLDGDLIGLIGIGRDLTERKRRERQLKRLVDNLPGMVYRCGNKPGWPMEDVRGEVTDLTGYQPSELVERAGIYGERIIHPDDRAAVWSSIQDALDGREPFEITYRIRTKDGDVKWVWERGQGIYDDGHVEELEGFITDVTRREQHKRVINTLHETAQSVVRAETAEKAAEIAVETVHDVLDMPASAIHLHDEDDEELVPVAWTDLTEELVGEPPAFSPGEGLAWKAFETGQPLIYDDISTISERFNPETSIRSEIVLPLDDHGVLLIGSTAPDAFDDVDVSLAETVAAHTTTALGRIEHQRELERQNEQLAEFASIVSHDLRNPLNVAEGYLDLSRTECDSEHLDAVAKAHDRIGVLIDDLLQVAREGVHVTDSAPVDLAGLIEECWANVDTAAATLEVLVDRTVRADRNRLARLLENLFRNSVEHGSTSSRTQSGDSVEHGSTGSRAEPGDAVEHGGGEVSITVGDLDDGFYVADDGPGIPEDERERVFESGYSTREDGTGFGLVIVQEIVDAHGWEVRVTESEAGGARFEFTDIARGDD</sequence>
<evidence type="ECO:0000313" key="12">
    <source>
        <dbReference type="EMBL" id="MFC5135106.1"/>
    </source>
</evidence>
<dbReference type="SMART" id="SM00091">
    <property type="entry name" value="PAS"/>
    <property type="match status" value="2"/>
</dbReference>
<dbReference type="SUPFAM" id="SSF55874">
    <property type="entry name" value="ATPase domain of HSP90 chaperone/DNA topoisomerase II/histidine kinase"/>
    <property type="match status" value="1"/>
</dbReference>
<evidence type="ECO:0000256" key="2">
    <source>
        <dbReference type="ARBA" id="ARBA00012438"/>
    </source>
</evidence>
<feature type="domain" description="PAC" evidence="11">
    <location>
        <begin position="386"/>
        <end position="438"/>
    </location>
</feature>
<dbReference type="InterPro" id="IPR005467">
    <property type="entry name" value="His_kinase_dom"/>
</dbReference>
<feature type="region of interest" description="Disordered" evidence="7">
    <location>
        <begin position="835"/>
        <end position="871"/>
    </location>
</feature>
<comment type="caution">
    <text evidence="12">The sequence shown here is derived from an EMBL/GenBank/DDBJ whole genome shotgun (WGS) entry which is preliminary data.</text>
</comment>
<evidence type="ECO:0000259" key="11">
    <source>
        <dbReference type="PROSITE" id="PS50113"/>
    </source>
</evidence>
<dbReference type="AlphaFoldDB" id="A0ABD5QU20"/>
<feature type="domain" description="PAC" evidence="11">
    <location>
        <begin position="510"/>
        <end position="561"/>
    </location>
</feature>
<evidence type="ECO:0000256" key="1">
    <source>
        <dbReference type="ARBA" id="ARBA00000085"/>
    </source>
</evidence>
<dbReference type="InterPro" id="IPR013656">
    <property type="entry name" value="PAS_4"/>
</dbReference>
<dbReference type="SUPFAM" id="SSF47384">
    <property type="entry name" value="Homodimeric domain of signal transducing histidine kinase"/>
    <property type="match status" value="1"/>
</dbReference>
<evidence type="ECO:0000256" key="4">
    <source>
        <dbReference type="ARBA" id="ARBA00022679"/>
    </source>
</evidence>
<dbReference type="InterPro" id="IPR035965">
    <property type="entry name" value="PAS-like_dom_sf"/>
</dbReference>
<evidence type="ECO:0000256" key="3">
    <source>
        <dbReference type="ARBA" id="ARBA00022553"/>
    </source>
</evidence>
<feature type="domain" description="Histidine kinase" evidence="8">
    <location>
        <begin position="726"/>
        <end position="944"/>
    </location>
</feature>
<dbReference type="Pfam" id="PF08447">
    <property type="entry name" value="PAS_3"/>
    <property type="match status" value="1"/>
</dbReference>
<dbReference type="InterPro" id="IPR052162">
    <property type="entry name" value="Sensor_kinase/Photoreceptor"/>
</dbReference>
<dbReference type="Pfam" id="PF13185">
    <property type="entry name" value="GAF_2"/>
    <property type="match status" value="2"/>
</dbReference>
<keyword evidence="4" id="KW-0808">Transferase</keyword>
<dbReference type="RefSeq" id="WP_122105927.1">
    <property type="nucleotide sequence ID" value="NZ_JBHSKV010000014.1"/>
</dbReference>
<dbReference type="PROSITE" id="PS50112">
    <property type="entry name" value="PAS"/>
    <property type="match status" value="2"/>
</dbReference>
<dbReference type="CDD" id="cd00082">
    <property type="entry name" value="HisKA"/>
    <property type="match status" value="1"/>
</dbReference>
<dbReference type="Gene3D" id="3.40.50.2300">
    <property type="match status" value="1"/>
</dbReference>
<protein>
    <recommendedName>
        <fullName evidence="2">histidine kinase</fullName>
        <ecNumber evidence="2">2.7.13.3</ecNumber>
    </recommendedName>
</protein>
<dbReference type="PROSITE" id="PS50109">
    <property type="entry name" value="HIS_KIN"/>
    <property type="match status" value="1"/>
</dbReference>
<dbReference type="Gene3D" id="3.30.450.20">
    <property type="entry name" value="PAS domain"/>
    <property type="match status" value="2"/>
</dbReference>
<dbReference type="InterPro" id="IPR029016">
    <property type="entry name" value="GAF-like_dom_sf"/>
</dbReference>
<dbReference type="Pfam" id="PF08448">
    <property type="entry name" value="PAS_4"/>
    <property type="match status" value="1"/>
</dbReference>
<dbReference type="InterPro" id="IPR036890">
    <property type="entry name" value="HATPase_C_sf"/>
</dbReference>
<dbReference type="InterPro" id="IPR011006">
    <property type="entry name" value="CheY-like_superfamily"/>
</dbReference>
<dbReference type="SMART" id="SM00086">
    <property type="entry name" value="PAC"/>
    <property type="match status" value="2"/>
</dbReference>
<keyword evidence="5" id="KW-0418">Kinase</keyword>
<dbReference type="Gene3D" id="3.30.450.40">
    <property type="match status" value="2"/>
</dbReference>
<dbReference type="InterPro" id="IPR013655">
    <property type="entry name" value="PAS_fold_3"/>
</dbReference>
<dbReference type="SMART" id="SM00387">
    <property type="entry name" value="HATPase_c"/>
    <property type="match status" value="1"/>
</dbReference>
<dbReference type="Gene3D" id="1.10.287.130">
    <property type="match status" value="1"/>
</dbReference>
<dbReference type="InterPro" id="IPR001610">
    <property type="entry name" value="PAC"/>
</dbReference>
<dbReference type="SMART" id="SM00448">
    <property type="entry name" value="REC"/>
    <property type="match status" value="1"/>
</dbReference>
<evidence type="ECO:0000259" key="10">
    <source>
        <dbReference type="PROSITE" id="PS50112"/>
    </source>
</evidence>
<dbReference type="CDD" id="cd00130">
    <property type="entry name" value="PAS"/>
    <property type="match status" value="2"/>
</dbReference>
<dbReference type="PROSITE" id="PS50110">
    <property type="entry name" value="RESPONSE_REGULATORY"/>
    <property type="match status" value="1"/>
</dbReference>
<feature type="domain" description="Response regulatory" evidence="9">
    <location>
        <begin position="9"/>
        <end position="125"/>
    </location>
</feature>
<dbReference type="InterPro" id="IPR036097">
    <property type="entry name" value="HisK_dim/P_sf"/>
</dbReference>
<dbReference type="Pfam" id="PF00512">
    <property type="entry name" value="HisKA"/>
    <property type="match status" value="1"/>
</dbReference>
<evidence type="ECO:0000256" key="7">
    <source>
        <dbReference type="SAM" id="MobiDB-lite"/>
    </source>
</evidence>
<dbReference type="PANTHER" id="PTHR43304:SF1">
    <property type="entry name" value="PAC DOMAIN-CONTAINING PROTEIN"/>
    <property type="match status" value="1"/>
</dbReference>
<gene>
    <name evidence="12" type="ORF">ACFPJA_10315</name>
</gene>
<feature type="domain" description="PAS" evidence="10">
    <location>
        <begin position="314"/>
        <end position="384"/>
    </location>
</feature>
<organism evidence="12 13">
    <name type="scientific">Halorubrum glutamatedens</name>
    <dbReference type="NCBI Taxonomy" id="2707018"/>
    <lineage>
        <taxon>Archaea</taxon>
        <taxon>Methanobacteriati</taxon>
        <taxon>Methanobacteriota</taxon>
        <taxon>Stenosarchaea group</taxon>
        <taxon>Halobacteria</taxon>
        <taxon>Halobacteriales</taxon>
        <taxon>Haloferacaceae</taxon>
        <taxon>Halorubrum</taxon>
    </lineage>
</organism>
<dbReference type="PROSITE" id="PS50113">
    <property type="entry name" value="PAC"/>
    <property type="match status" value="2"/>
</dbReference>
<dbReference type="Pfam" id="PF02518">
    <property type="entry name" value="HATPase_c"/>
    <property type="match status" value="1"/>
</dbReference>
<evidence type="ECO:0000259" key="8">
    <source>
        <dbReference type="PROSITE" id="PS50109"/>
    </source>
</evidence>
<evidence type="ECO:0000259" key="9">
    <source>
        <dbReference type="PROSITE" id="PS50110"/>
    </source>
</evidence>
<keyword evidence="13" id="KW-1185">Reference proteome</keyword>
<accession>A0ABD5QU20</accession>
<dbReference type="SUPFAM" id="SSF52172">
    <property type="entry name" value="CheY-like"/>
    <property type="match status" value="1"/>
</dbReference>
<dbReference type="NCBIfam" id="TIGR00229">
    <property type="entry name" value="sensory_box"/>
    <property type="match status" value="2"/>
</dbReference>
<dbReference type="Pfam" id="PF00072">
    <property type="entry name" value="Response_reg"/>
    <property type="match status" value="1"/>
</dbReference>
<evidence type="ECO:0000313" key="13">
    <source>
        <dbReference type="Proteomes" id="UP001596145"/>
    </source>
</evidence>
<dbReference type="CDD" id="cd00156">
    <property type="entry name" value="REC"/>
    <property type="match status" value="1"/>
</dbReference>
<evidence type="ECO:0000256" key="5">
    <source>
        <dbReference type="ARBA" id="ARBA00022777"/>
    </source>
</evidence>
<dbReference type="InterPro" id="IPR004358">
    <property type="entry name" value="Sig_transdc_His_kin-like_C"/>
</dbReference>
<dbReference type="SUPFAM" id="SSF55785">
    <property type="entry name" value="PYP-like sensor domain (PAS domain)"/>
    <property type="match status" value="2"/>
</dbReference>
<dbReference type="SMART" id="SM00388">
    <property type="entry name" value="HisKA"/>
    <property type="match status" value="1"/>
</dbReference>
<feature type="compositionally biased region" description="Basic and acidic residues" evidence="7">
    <location>
        <begin position="859"/>
        <end position="868"/>
    </location>
</feature>
<dbReference type="EC" id="2.7.13.3" evidence="2"/>